<dbReference type="Gene3D" id="1.20.144.10">
    <property type="entry name" value="Phosphatidic acid phosphatase type 2/haloperoxidase"/>
    <property type="match status" value="1"/>
</dbReference>
<protein>
    <recommendedName>
        <fullName evidence="7">Phosphatidic acid phosphatase type 2/haloperoxidase domain-containing protein</fullName>
    </recommendedName>
</protein>
<evidence type="ECO:0000313" key="8">
    <source>
        <dbReference type="EMBL" id="GHF71682.1"/>
    </source>
</evidence>
<dbReference type="EMBL" id="BNBD01000021">
    <property type="protein sequence ID" value="GHF71682.1"/>
    <property type="molecule type" value="Genomic_DNA"/>
</dbReference>
<evidence type="ECO:0000256" key="2">
    <source>
        <dbReference type="ARBA" id="ARBA00022475"/>
    </source>
</evidence>
<dbReference type="PANTHER" id="PTHR14969:SF62">
    <property type="entry name" value="DECAPRENYLPHOSPHORYL-5-PHOSPHORIBOSE PHOSPHATASE RV3807C-RELATED"/>
    <property type="match status" value="1"/>
</dbReference>
<feature type="domain" description="Phosphatidic acid phosphatase type 2/haloperoxidase" evidence="7">
    <location>
        <begin position="64"/>
        <end position="171"/>
    </location>
</feature>
<dbReference type="Pfam" id="PF01569">
    <property type="entry name" value="PAP2"/>
    <property type="match status" value="1"/>
</dbReference>
<reference evidence="8" key="1">
    <citation type="journal article" date="2014" name="Int. J. Syst. Evol. Microbiol.">
        <title>Complete genome sequence of Corynebacterium casei LMG S-19264T (=DSM 44701T), isolated from a smear-ripened cheese.</title>
        <authorList>
            <consortium name="US DOE Joint Genome Institute (JGI-PGF)"/>
            <person name="Walter F."/>
            <person name="Albersmeier A."/>
            <person name="Kalinowski J."/>
            <person name="Ruckert C."/>
        </authorList>
    </citation>
    <scope>NUCLEOTIDE SEQUENCE</scope>
    <source>
        <strain evidence="8">JCM 4059</strain>
    </source>
</reference>
<reference evidence="8" key="2">
    <citation type="submission" date="2020-09" db="EMBL/GenBank/DDBJ databases">
        <authorList>
            <person name="Sun Q."/>
            <person name="Ohkuma M."/>
        </authorList>
    </citation>
    <scope>NUCLEOTIDE SEQUENCE</scope>
    <source>
        <strain evidence="8">JCM 4059</strain>
    </source>
</reference>
<organism evidence="8 9">
    <name type="scientific">Streptomyces mashuensis</name>
    <dbReference type="NCBI Taxonomy" id="33904"/>
    <lineage>
        <taxon>Bacteria</taxon>
        <taxon>Bacillati</taxon>
        <taxon>Actinomycetota</taxon>
        <taxon>Actinomycetes</taxon>
        <taxon>Kitasatosporales</taxon>
        <taxon>Streptomycetaceae</taxon>
        <taxon>Streptomyces</taxon>
    </lineage>
</organism>
<dbReference type="PANTHER" id="PTHR14969">
    <property type="entry name" value="SPHINGOSINE-1-PHOSPHATE PHOSPHOHYDROLASE"/>
    <property type="match status" value="1"/>
</dbReference>
<keyword evidence="5" id="KW-1133">Transmembrane helix</keyword>
<keyword evidence="2" id="KW-1003">Cell membrane</keyword>
<dbReference type="InterPro" id="IPR036938">
    <property type="entry name" value="PAP2/HPO_sf"/>
</dbReference>
<dbReference type="SUPFAM" id="SSF48317">
    <property type="entry name" value="Acid phosphatase/Vanadium-dependent haloperoxidase"/>
    <property type="match status" value="1"/>
</dbReference>
<sequence>MGTVDDLHEAERHLTRRVASCRHPLVRWGRPVVGEAAEHTKLWWAVALALAAAGGTRGRRAATAGLTAMGLAELLSNAVIKPLWRRRRPPRELIPHDGVDGRPDSPSFPSGHTAAAAAFTTAVALTWPRAGALCAVPAALVAAERVHSGAHYPSDVAAGAAVGAAAAYTARRLPRLSRYVRQRR</sequence>
<evidence type="ECO:0000256" key="6">
    <source>
        <dbReference type="ARBA" id="ARBA00023136"/>
    </source>
</evidence>
<evidence type="ECO:0000313" key="9">
    <source>
        <dbReference type="Proteomes" id="UP000638313"/>
    </source>
</evidence>
<evidence type="ECO:0000256" key="3">
    <source>
        <dbReference type="ARBA" id="ARBA00022692"/>
    </source>
</evidence>
<keyword evidence="9" id="KW-1185">Reference proteome</keyword>
<dbReference type="SMART" id="SM00014">
    <property type="entry name" value="acidPPc"/>
    <property type="match status" value="1"/>
</dbReference>
<dbReference type="CDD" id="cd01610">
    <property type="entry name" value="PAP2_like"/>
    <property type="match status" value="1"/>
</dbReference>
<proteinExistence type="predicted"/>
<keyword evidence="3" id="KW-0812">Transmembrane</keyword>
<evidence type="ECO:0000256" key="5">
    <source>
        <dbReference type="ARBA" id="ARBA00022989"/>
    </source>
</evidence>
<accession>A0A919EG26</accession>
<dbReference type="GO" id="GO:0005886">
    <property type="term" value="C:plasma membrane"/>
    <property type="evidence" value="ECO:0007669"/>
    <property type="project" value="UniProtKB-SubCell"/>
</dbReference>
<comment type="caution">
    <text evidence="8">The sequence shown here is derived from an EMBL/GenBank/DDBJ whole genome shotgun (WGS) entry which is preliminary data.</text>
</comment>
<evidence type="ECO:0000259" key="7">
    <source>
        <dbReference type="SMART" id="SM00014"/>
    </source>
</evidence>
<keyword evidence="6" id="KW-0472">Membrane</keyword>
<keyword evidence="4" id="KW-0378">Hydrolase</keyword>
<gene>
    <name evidence="8" type="ORF">GCM10010218_61130</name>
</gene>
<name>A0A919EG26_9ACTN</name>
<dbReference type="InterPro" id="IPR000326">
    <property type="entry name" value="PAP2/HPO"/>
</dbReference>
<dbReference type="Proteomes" id="UP000638313">
    <property type="component" value="Unassembled WGS sequence"/>
</dbReference>
<comment type="subcellular location">
    <subcellularLocation>
        <location evidence="1">Cell membrane</location>
        <topology evidence="1">Multi-pass membrane protein</topology>
    </subcellularLocation>
</comment>
<dbReference type="AlphaFoldDB" id="A0A919EG26"/>
<dbReference type="GO" id="GO:0016787">
    <property type="term" value="F:hydrolase activity"/>
    <property type="evidence" value="ECO:0007669"/>
    <property type="project" value="UniProtKB-KW"/>
</dbReference>
<evidence type="ECO:0000256" key="4">
    <source>
        <dbReference type="ARBA" id="ARBA00022801"/>
    </source>
</evidence>
<evidence type="ECO:0000256" key="1">
    <source>
        <dbReference type="ARBA" id="ARBA00004651"/>
    </source>
</evidence>
<dbReference type="RefSeq" id="WP_190133017.1">
    <property type="nucleotide sequence ID" value="NZ_BNBD01000021.1"/>
</dbReference>